<dbReference type="InterPro" id="IPR020810">
    <property type="entry name" value="Enolase_C"/>
</dbReference>
<dbReference type="SUPFAM" id="SSF51604">
    <property type="entry name" value="Enolase C-terminal domain-like"/>
    <property type="match status" value="1"/>
</dbReference>
<dbReference type="PANTHER" id="PTHR11902">
    <property type="entry name" value="ENOLASE"/>
    <property type="match status" value="1"/>
</dbReference>
<evidence type="ECO:0000256" key="6">
    <source>
        <dbReference type="ARBA" id="ARBA00022842"/>
    </source>
</evidence>
<dbReference type="PRINTS" id="PR00148">
    <property type="entry name" value="ENOLASE"/>
</dbReference>
<organism evidence="16 17">
    <name type="scientific">Candidatus Blochmannia vicinus</name>
    <name type="common">nom. nud.</name>
    <dbReference type="NCBI Taxonomy" id="251540"/>
    <lineage>
        <taxon>Bacteria</taxon>
        <taxon>Pseudomonadati</taxon>
        <taxon>Pseudomonadota</taxon>
        <taxon>Gammaproteobacteria</taxon>
        <taxon>Enterobacterales</taxon>
        <taxon>Enterobacteriaceae</taxon>
        <taxon>ant endosymbionts</taxon>
        <taxon>Candidatus Blochmanniella</taxon>
    </lineage>
</organism>
<dbReference type="GO" id="GO:0004634">
    <property type="term" value="F:phosphopyruvate hydratase activity"/>
    <property type="evidence" value="ECO:0007669"/>
    <property type="project" value="UniProtKB-UniRule"/>
</dbReference>
<keyword evidence="10 13" id="KW-0479">Metal-binding</keyword>
<evidence type="ECO:0000256" key="4">
    <source>
        <dbReference type="ARBA" id="ARBA00017068"/>
    </source>
</evidence>
<dbReference type="Proteomes" id="UP001056209">
    <property type="component" value="Chromosome"/>
</dbReference>
<dbReference type="InterPro" id="IPR036849">
    <property type="entry name" value="Enolase-like_C_sf"/>
</dbReference>
<evidence type="ECO:0000256" key="10">
    <source>
        <dbReference type="HAMAP-Rule" id="MF_00318"/>
    </source>
</evidence>
<keyword evidence="10" id="KW-0963">Cytoplasm</keyword>
<protein>
    <recommendedName>
        <fullName evidence="4 10">Enolase</fullName>
        <ecNumber evidence="3 10">4.2.1.11</ecNumber>
    </recommendedName>
    <alternativeName>
        <fullName evidence="10">2-phospho-D-glycerate hydro-lyase</fullName>
    </alternativeName>
    <alternativeName>
        <fullName evidence="10">2-phosphoglycerate dehydratase</fullName>
    </alternativeName>
</protein>
<evidence type="ECO:0000256" key="2">
    <source>
        <dbReference type="ARBA" id="ARBA00009604"/>
    </source>
</evidence>
<dbReference type="GO" id="GO:0000287">
    <property type="term" value="F:magnesium ion binding"/>
    <property type="evidence" value="ECO:0007669"/>
    <property type="project" value="UniProtKB-UniRule"/>
</dbReference>
<feature type="binding site" evidence="10">
    <location>
        <position position="373"/>
    </location>
    <ligand>
        <name>(2R)-2-phosphoglycerate</name>
        <dbReference type="ChEBI" id="CHEBI:58289"/>
    </ligand>
</feature>
<dbReference type="GO" id="GO:0009986">
    <property type="term" value="C:cell surface"/>
    <property type="evidence" value="ECO:0007669"/>
    <property type="project" value="UniProtKB-SubCell"/>
</dbReference>
<keyword evidence="8 10" id="KW-0456">Lyase</keyword>
<dbReference type="SMART" id="SM01193">
    <property type="entry name" value="Enolase_N"/>
    <property type="match status" value="1"/>
</dbReference>
<feature type="domain" description="Enolase C-terminal TIM barrel" evidence="14">
    <location>
        <begin position="143"/>
        <end position="428"/>
    </location>
</feature>
<comment type="function">
    <text evidence="9 10">Catalyzes the reversible conversion of 2-phosphoglycerate (2-PG) into phosphoenolpyruvate (PEP). It is essential for the degradation of carbohydrates via glycolysis.</text>
</comment>
<dbReference type="HAMAP" id="MF_00318">
    <property type="entry name" value="Enolase"/>
    <property type="match status" value="1"/>
</dbReference>
<feature type="binding site" evidence="12">
    <location>
        <position position="168"/>
    </location>
    <ligand>
        <name>substrate</name>
    </ligand>
</feature>
<dbReference type="SFLD" id="SFLDF00002">
    <property type="entry name" value="enolase"/>
    <property type="match status" value="1"/>
</dbReference>
<dbReference type="RefSeq" id="WP_250248412.1">
    <property type="nucleotide sequence ID" value="NZ_CP097753.1"/>
</dbReference>
<reference evidence="16" key="1">
    <citation type="submission" date="2022-05" db="EMBL/GenBank/DDBJ databases">
        <title>Impact of host demography and evolutionary history on endosymbiont molecular evolution: a test in carpenter ants (Genus Camponotus) and their Blochmannia endosymbionts.</title>
        <authorList>
            <person name="Manthey J.D."/>
            <person name="Giron J.C."/>
            <person name="Hruska J.P."/>
        </authorList>
    </citation>
    <scope>NUCLEOTIDE SEQUENCE</scope>
    <source>
        <strain evidence="16">C-039</strain>
    </source>
</reference>
<feature type="binding site" evidence="12">
    <location>
        <position position="394"/>
    </location>
    <ligand>
        <name>substrate</name>
    </ligand>
</feature>
<evidence type="ECO:0000256" key="8">
    <source>
        <dbReference type="ARBA" id="ARBA00023239"/>
    </source>
</evidence>
<feature type="binding site" evidence="12">
    <location>
        <position position="291"/>
    </location>
    <ligand>
        <name>substrate</name>
    </ligand>
</feature>
<name>A0A9Q8TW84_9ENTR</name>
<evidence type="ECO:0000259" key="14">
    <source>
        <dbReference type="SMART" id="SM01192"/>
    </source>
</evidence>
<evidence type="ECO:0000313" key="17">
    <source>
        <dbReference type="Proteomes" id="UP001056209"/>
    </source>
</evidence>
<dbReference type="SFLD" id="SFLDG00178">
    <property type="entry name" value="enolase"/>
    <property type="match status" value="1"/>
</dbReference>
<dbReference type="PANTHER" id="PTHR11902:SF1">
    <property type="entry name" value="ENOLASE"/>
    <property type="match status" value="1"/>
</dbReference>
<keyword evidence="5 10" id="KW-0964">Secreted</keyword>
<feature type="binding site" evidence="10">
    <location>
        <position position="394"/>
    </location>
    <ligand>
        <name>(2R)-2-phosphoglycerate</name>
        <dbReference type="ChEBI" id="CHEBI:58289"/>
    </ligand>
</feature>
<dbReference type="FunFam" id="3.30.390.10:FF:000001">
    <property type="entry name" value="Enolase"/>
    <property type="match status" value="1"/>
</dbReference>
<dbReference type="InterPro" id="IPR029017">
    <property type="entry name" value="Enolase-like_N"/>
</dbReference>
<comment type="similarity">
    <text evidence="2 10">Belongs to the enolase family.</text>
</comment>
<feature type="domain" description="Enolase N-terminal" evidence="15">
    <location>
        <begin position="4"/>
        <end position="133"/>
    </location>
</feature>
<evidence type="ECO:0000256" key="5">
    <source>
        <dbReference type="ARBA" id="ARBA00022525"/>
    </source>
</evidence>
<gene>
    <name evidence="10 16" type="primary">eno</name>
    <name evidence="16" type="ORF">M9393_02455</name>
</gene>
<dbReference type="EC" id="4.2.1.11" evidence="3 10"/>
<feature type="binding site" evidence="12">
    <location>
        <position position="159"/>
    </location>
    <ligand>
        <name>substrate</name>
    </ligand>
</feature>
<dbReference type="Gene3D" id="3.20.20.120">
    <property type="entry name" value="Enolase-like C-terminal domain"/>
    <property type="match status" value="1"/>
</dbReference>
<dbReference type="NCBIfam" id="TIGR01060">
    <property type="entry name" value="eno"/>
    <property type="match status" value="1"/>
</dbReference>
<comment type="subunit">
    <text evidence="10">Component of the RNA degradosome, a multiprotein complex involved in RNA processing and mRNA degradation.</text>
</comment>
<dbReference type="GO" id="GO:0006096">
    <property type="term" value="P:glycolytic process"/>
    <property type="evidence" value="ECO:0007669"/>
    <property type="project" value="UniProtKB-UniRule"/>
</dbReference>
<feature type="active site" description="Proton acceptor" evidence="10 11">
    <location>
        <position position="343"/>
    </location>
</feature>
<dbReference type="SFLD" id="SFLDS00001">
    <property type="entry name" value="Enolase"/>
    <property type="match status" value="1"/>
</dbReference>
<comment type="cofactor">
    <cofactor evidence="10">
        <name>Mg(2+)</name>
        <dbReference type="ChEBI" id="CHEBI:18420"/>
    </cofactor>
    <text evidence="10">Binds a second Mg(2+) ion via substrate during catalysis.</text>
</comment>
<dbReference type="SUPFAM" id="SSF54826">
    <property type="entry name" value="Enolase N-terminal domain-like"/>
    <property type="match status" value="1"/>
</dbReference>
<keyword evidence="7 10" id="KW-0324">Glycolysis</keyword>
<feature type="binding site" evidence="10">
    <location>
        <position position="343"/>
    </location>
    <ligand>
        <name>(2R)-2-phosphoglycerate</name>
        <dbReference type="ChEBI" id="CHEBI:58289"/>
    </ligand>
</feature>
<evidence type="ECO:0000256" key="7">
    <source>
        <dbReference type="ARBA" id="ARBA00023152"/>
    </source>
</evidence>
<feature type="binding site" evidence="12">
    <location>
        <begin position="370"/>
        <end position="373"/>
    </location>
    <ligand>
        <name>substrate</name>
    </ligand>
</feature>
<dbReference type="Gene3D" id="3.30.390.10">
    <property type="entry name" value="Enolase-like, N-terminal domain"/>
    <property type="match status" value="1"/>
</dbReference>
<dbReference type="InterPro" id="IPR000941">
    <property type="entry name" value="Enolase"/>
</dbReference>
<comment type="subcellular location">
    <subcellularLocation>
        <location evidence="10">Cytoplasm</location>
    </subcellularLocation>
    <subcellularLocation>
        <location evidence="10">Secreted</location>
    </subcellularLocation>
    <subcellularLocation>
        <location evidence="10">Cell surface</location>
    </subcellularLocation>
    <text evidence="10">Fractions of enolase are present in both the cytoplasm and on the cell surface.</text>
</comment>
<evidence type="ECO:0000256" key="1">
    <source>
        <dbReference type="ARBA" id="ARBA00005031"/>
    </source>
</evidence>
<dbReference type="GO" id="GO:0000015">
    <property type="term" value="C:phosphopyruvate hydratase complex"/>
    <property type="evidence" value="ECO:0007669"/>
    <property type="project" value="InterPro"/>
</dbReference>
<dbReference type="GO" id="GO:0005576">
    <property type="term" value="C:extracellular region"/>
    <property type="evidence" value="ECO:0007669"/>
    <property type="project" value="UniProtKB-SubCell"/>
</dbReference>
<dbReference type="EMBL" id="CP097753">
    <property type="protein sequence ID" value="URJ28022.1"/>
    <property type="molecule type" value="Genomic_DNA"/>
</dbReference>
<feature type="binding site" evidence="10">
    <location>
        <position position="167"/>
    </location>
    <ligand>
        <name>(2R)-2-phosphoglycerate</name>
        <dbReference type="ChEBI" id="CHEBI:58289"/>
    </ligand>
</feature>
<dbReference type="Pfam" id="PF00113">
    <property type="entry name" value="Enolase_C"/>
    <property type="match status" value="1"/>
</dbReference>
<feature type="active site" description="Proton donor" evidence="10 11">
    <location>
        <position position="209"/>
    </location>
</feature>
<feature type="binding site" evidence="10">
    <location>
        <position position="372"/>
    </location>
    <ligand>
        <name>(2R)-2-phosphoglycerate</name>
        <dbReference type="ChEBI" id="CHEBI:58289"/>
    </ligand>
</feature>
<dbReference type="InterPro" id="IPR020811">
    <property type="entry name" value="Enolase_N"/>
</dbReference>
<comment type="pathway">
    <text evidence="1 10">Carbohydrate degradation; glycolysis; pyruvate from D-glyceraldehyde 3-phosphate: step 4/5.</text>
</comment>
<comment type="catalytic activity">
    <reaction evidence="10">
        <text>(2R)-2-phosphoglycerate = phosphoenolpyruvate + H2O</text>
        <dbReference type="Rhea" id="RHEA:10164"/>
        <dbReference type="ChEBI" id="CHEBI:15377"/>
        <dbReference type="ChEBI" id="CHEBI:58289"/>
        <dbReference type="ChEBI" id="CHEBI:58702"/>
        <dbReference type="EC" id="4.2.1.11"/>
    </reaction>
</comment>
<dbReference type="AlphaFoldDB" id="A0A9Q8TW84"/>
<dbReference type="PROSITE" id="PS00164">
    <property type="entry name" value="ENOLASE"/>
    <property type="match status" value="1"/>
</dbReference>
<accession>A0A9Q8TW84</accession>
<dbReference type="Pfam" id="PF03952">
    <property type="entry name" value="Enolase_N"/>
    <property type="match status" value="1"/>
</dbReference>
<proteinExistence type="inferred from homology"/>
<evidence type="ECO:0000256" key="11">
    <source>
        <dbReference type="PIRSR" id="PIRSR001400-1"/>
    </source>
</evidence>
<feature type="binding site" evidence="10 13">
    <location>
        <position position="246"/>
    </location>
    <ligand>
        <name>Mg(2+)</name>
        <dbReference type="ChEBI" id="CHEBI:18420"/>
    </ligand>
</feature>
<feature type="binding site" evidence="10 13">
    <location>
        <position position="318"/>
    </location>
    <ligand>
        <name>Mg(2+)</name>
        <dbReference type="ChEBI" id="CHEBI:18420"/>
    </ligand>
</feature>
<feature type="binding site" evidence="12">
    <location>
        <position position="318"/>
    </location>
    <ligand>
        <name>substrate</name>
    </ligand>
</feature>
<feature type="binding site" evidence="10 13">
    <location>
        <position position="291"/>
    </location>
    <ligand>
        <name>Mg(2+)</name>
        <dbReference type="ChEBI" id="CHEBI:18420"/>
    </ligand>
</feature>
<dbReference type="CDD" id="cd03313">
    <property type="entry name" value="enolase"/>
    <property type="match status" value="1"/>
</dbReference>
<evidence type="ECO:0000313" key="16">
    <source>
        <dbReference type="EMBL" id="URJ28022.1"/>
    </source>
</evidence>
<evidence type="ECO:0000256" key="12">
    <source>
        <dbReference type="PIRSR" id="PIRSR001400-2"/>
    </source>
</evidence>
<dbReference type="InterPro" id="IPR020809">
    <property type="entry name" value="Enolase_CS"/>
</dbReference>
<evidence type="ECO:0000259" key="15">
    <source>
        <dbReference type="SMART" id="SM01193"/>
    </source>
</evidence>
<comment type="cofactor">
    <cofactor evidence="13">
        <name>Mg(2+)</name>
        <dbReference type="ChEBI" id="CHEBI:18420"/>
    </cofactor>
    <text evidence="13">Mg(2+) is required for catalysis and for stabilizing the dimer.</text>
</comment>
<evidence type="ECO:0000256" key="3">
    <source>
        <dbReference type="ARBA" id="ARBA00012058"/>
    </source>
</evidence>
<evidence type="ECO:0000256" key="13">
    <source>
        <dbReference type="PIRSR" id="PIRSR001400-3"/>
    </source>
</evidence>
<dbReference type="SMART" id="SM01192">
    <property type="entry name" value="Enolase_C"/>
    <property type="match status" value="1"/>
</dbReference>
<evidence type="ECO:0000256" key="9">
    <source>
        <dbReference type="ARBA" id="ARBA00045763"/>
    </source>
</evidence>
<sequence length="447" mass="48606">MPKILNIVGREVIDSRGNPTVEAEVYIKGGSRLASVPSGASVGSQEAVELRDNDKNRFFGKGVTKAVNAINGPINKILKGIDVTQQDVIDNTMIDLDGTSNKSKFGANAILSVSLAIAKTASVFKNIPLYQHVADLYNMSTNKFSIPIPMMNIINGGKHADNNLDIQEFMIIPVGAKTIKEAIQMGAEISHGLGIILKDRGISAQLGDEGGYAPNIDSHTTALELIKESIEQSNYILGKDIVLAIDCAASELFNKVAAKYNIKSEKKSFTSKEFTHYLSLLAKKYSIVSIEDGQSEYDWDGFSYQTKVLGDKIQLVGDDLFATNVNLLQVGIDQKIANSILIKCNQIGSLTETLYAIRMAKTAGYATIISHRSGETEDTSIADIAVGTDAGQIKTGPIRCSERVAKYNQLIRIEEILNKKGMLRGFNKIKYVSCSNVQLSTSEMHNT</sequence>
<dbReference type="PIRSF" id="PIRSF001400">
    <property type="entry name" value="Enolase"/>
    <property type="match status" value="1"/>
</dbReference>
<keyword evidence="6 10" id="KW-0460">Magnesium</keyword>